<dbReference type="EMBL" id="KN406892">
    <property type="protein sequence ID" value="KHG16762.1"/>
    <property type="molecule type" value="Genomic_DNA"/>
</dbReference>
<sequence>MAQYHIKPLTITSQHIWPNHDDTYNQMTKSLYMSYSQNV</sequence>
<dbReference type="Proteomes" id="UP000032142">
    <property type="component" value="Unassembled WGS sequence"/>
</dbReference>
<gene>
    <name evidence="1" type="ORF">F383_21179</name>
</gene>
<reference evidence="2" key="1">
    <citation type="submission" date="2014-09" db="EMBL/GenBank/DDBJ databases">
        <authorList>
            <person name="Mudge J."/>
            <person name="Ramaraj T."/>
            <person name="Lindquist I.E."/>
            <person name="Bharti A.K."/>
            <person name="Sundararajan A."/>
            <person name="Cameron C.T."/>
            <person name="Woodward J.E."/>
            <person name="May G.D."/>
            <person name="Brubaker C."/>
            <person name="Broadhvest J."/>
            <person name="Wilkins T.A."/>
        </authorList>
    </citation>
    <scope>NUCLEOTIDE SEQUENCE</scope>
    <source>
        <strain evidence="2">cv. AKA8401</strain>
    </source>
</reference>
<organism evidence="1 2">
    <name type="scientific">Gossypium arboreum</name>
    <name type="common">Tree cotton</name>
    <name type="synonym">Gossypium nanking</name>
    <dbReference type="NCBI Taxonomy" id="29729"/>
    <lineage>
        <taxon>Eukaryota</taxon>
        <taxon>Viridiplantae</taxon>
        <taxon>Streptophyta</taxon>
        <taxon>Embryophyta</taxon>
        <taxon>Tracheophyta</taxon>
        <taxon>Spermatophyta</taxon>
        <taxon>Magnoliopsida</taxon>
        <taxon>eudicotyledons</taxon>
        <taxon>Gunneridae</taxon>
        <taxon>Pentapetalae</taxon>
        <taxon>rosids</taxon>
        <taxon>malvids</taxon>
        <taxon>Malvales</taxon>
        <taxon>Malvaceae</taxon>
        <taxon>Malvoideae</taxon>
        <taxon>Gossypium</taxon>
    </lineage>
</organism>
<evidence type="ECO:0000313" key="2">
    <source>
        <dbReference type="Proteomes" id="UP000032142"/>
    </source>
</evidence>
<proteinExistence type="predicted"/>
<name>A0A0B0NVW5_GOSAR</name>
<dbReference type="AlphaFoldDB" id="A0A0B0NVW5"/>
<evidence type="ECO:0000313" key="1">
    <source>
        <dbReference type="EMBL" id="KHG16762.1"/>
    </source>
</evidence>
<protein>
    <submittedName>
        <fullName evidence="1">Uncharacterized protein</fullName>
    </submittedName>
</protein>
<accession>A0A0B0NVW5</accession>
<keyword evidence="2" id="KW-1185">Reference proteome</keyword>